<dbReference type="EMBL" id="JBHSDT010000008">
    <property type="protein sequence ID" value="MFC4403917.1"/>
    <property type="molecule type" value="Genomic_DNA"/>
</dbReference>
<dbReference type="Gene3D" id="3.40.50.2000">
    <property type="entry name" value="Glycogen Phosphorylase B"/>
    <property type="match status" value="1"/>
</dbReference>
<dbReference type="NCBIfam" id="TIGR03590">
    <property type="entry name" value="PseG"/>
    <property type="match status" value="1"/>
</dbReference>
<dbReference type="SUPFAM" id="SSF53756">
    <property type="entry name" value="UDP-Glycosyltransferase/glycogen phosphorylase"/>
    <property type="match status" value="1"/>
</dbReference>
<dbReference type="EC" id="3.6.1.57" evidence="1"/>
<evidence type="ECO:0000313" key="2">
    <source>
        <dbReference type="Proteomes" id="UP001595882"/>
    </source>
</evidence>
<comment type="caution">
    <text evidence="1">The sequence shown here is derived from an EMBL/GenBank/DDBJ whole genome shotgun (WGS) entry which is preliminary data.</text>
</comment>
<protein>
    <submittedName>
        <fullName evidence="1">UDP-2,4-diacetamido-2,4, 6-trideoxy-beta-L-altropyranose hydrolase</fullName>
        <ecNumber evidence="1">3.6.1.57</ecNumber>
    </submittedName>
</protein>
<gene>
    <name evidence="1" type="primary">pseG</name>
    <name evidence="1" type="ORF">ACFOY7_12640</name>
</gene>
<dbReference type="RefSeq" id="WP_390252454.1">
    <property type="nucleotide sequence ID" value="NZ_JBHSDT010000008.1"/>
</dbReference>
<dbReference type="Gene3D" id="3.40.50.11190">
    <property type="match status" value="1"/>
</dbReference>
<reference evidence="2" key="1">
    <citation type="journal article" date="2019" name="Int. J. Syst. Evol. Microbiol.">
        <title>The Global Catalogue of Microorganisms (GCM) 10K type strain sequencing project: providing services to taxonomists for standard genome sequencing and annotation.</title>
        <authorList>
            <consortium name="The Broad Institute Genomics Platform"/>
            <consortium name="The Broad Institute Genome Sequencing Center for Infectious Disease"/>
            <person name="Wu L."/>
            <person name="Ma J."/>
        </authorList>
    </citation>
    <scope>NUCLEOTIDE SEQUENCE [LARGE SCALE GENOMIC DNA]</scope>
    <source>
        <strain evidence="2">CCUG 37865</strain>
    </source>
</reference>
<evidence type="ECO:0000313" key="1">
    <source>
        <dbReference type="EMBL" id="MFC4403917.1"/>
    </source>
</evidence>
<dbReference type="GO" id="GO:0016787">
    <property type="term" value="F:hydrolase activity"/>
    <property type="evidence" value="ECO:0007669"/>
    <property type="project" value="UniProtKB-KW"/>
</dbReference>
<dbReference type="InterPro" id="IPR020023">
    <property type="entry name" value="PseG"/>
</dbReference>
<name>A0ABV8WVM1_9BACI</name>
<keyword evidence="1" id="KW-0378">Hydrolase</keyword>
<accession>A0ABV8WVM1</accession>
<keyword evidence="2" id="KW-1185">Reference proteome</keyword>
<proteinExistence type="predicted"/>
<dbReference type="Proteomes" id="UP001595882">
    <property type="component" value="Unassembled WGS sequence"/>
</dbReference>
<sequence>MQIIFRTDASTHIGTGHVMRCLVLAESLKELGAEVAFICRKLPGNLTSKISANNFPVYLVEEDHHASETLTIIQSFTKVDCMIVDHYDIDLDWEEKVKPFAGKLMVIDDLANRPHDCDILLDQNHVANKEKRYDHLIPKEAVRLFGVKYLLLRKEFREVKVDAKHSQRIKRILISFGGSDPTNETMKALQAVASFPYLKIDVMIGEANPYSGEILSFCHDKKFVAIHQQTKDVAILMAEADIAIGAGGTTTWERIYMLLPSLTIETAANQADILAHLADEGLVYHLGKSDHVTANHIKEKLLLLIKHPDFLLTMRKKAEAFRQQIDPLAVARLIMEGGS</sequence>
<organism evidence="1 2">
    <name type="scientific">Gracilibacillus xinjiangensis</name>
    <dbReference type="NCBI Taxonomy" id="1193282"/>
    <lineage>
        <taxon>Bacteria</taxon>
        <taxon>Bacillati</taxon>
        <taxon>Bacillota</taxon>
        <taxon>Bacilli</taxon>
        <taxon>Bacillales</taxon>
        <taxon>Bacillaceae</taxon>
        <taxon>Gracilibacillus</taxon>
    </lineage>
</organism>